<keyword evidence="2" id="KW-0067">ATP-binding</keyword>
<evidence type="ECO:0000256" key="6">
    <source>
        <dbReference type="ARBA" id="ARBA00023163"/>
    </source>
</evidence>
<keyword evidence="9" id="KW-1185">Reference proteome</keyword>
<evidence type="ECO:0000256" key="3">
    <source>
        <dbReference type="ARBA" id="ARBA00023012"/>
    </source>
</evidence>
<dbReference type="InterPro" id="IPR009057">
    <property type="entry name" value="Homeodomain-like_sf"/>
</dbReference>
<keyword evidence="4" id="KW-0805">Transcription regulation</keyword>
<dbReference type="OrthoDB" id="9154941at2"/>
<evidence type="ECO:0000256" key="1">
    <source>
        <dbReference type="ARBA" id="ARBA00022741"/>
    </source>
</evidence>
<dbReference type="InterPro" id="IPR025944">
    <property type="entry name" value="Sigma_54_int_dom_CS"/>
</dbReference>
<dbReference type="InterPro" id="IPR002078">
    <property type="entry name" value="Sigma_54_int"/>
</dbReference>
<evidence type="ECO:0000256" key="4">
    <source>
        <dbReference type="ARBA" id="ARBA00023015"/>
    </source>
</evidence>
<dbReference type="Gene3D" id="1.10.8.60">
    <property type="match status" value="1"/>
</dbReference>
<dbReference type="PROSITE" id="PS00688">
    <property type="entry name" value="SIGMA54_INTERACT_3"/>
    <property type="match status" value="1"/>
</dbReference>
<reference evidence="8 9" key="1">
    <citation type="submission" date="2018-03" db="EMBL/GenBank/DDBJ databases">
        <title>The draft genome of Sphingosinicella sp. GL-C-18.</title>
        <authorList>
            <person name="Liu L."/>
            <person name="Li L."/>
            <person name="Liang L."/>
            <person name="Zhang X."/>
            <person name="Wang T."/>
        </authorList>
    </citation>
    <scope>NUCLEOTIDE SEQUENCE [LARGE SCALE GENOMIC DNA]</scope>
    <source>
        <strain evidence="8 9">GL-C-18</strain>
    </source>
</reference>
<keyword evidence="6" id="KW-0804">Transcription</keyword>
<keyword evidence="5" id="KW-0010">Activator</keyword>
<dbReference type="Gene3D" id="1.10.10.60">
    <property type="entry name" value="Homeodomain-like"/>
    <property type="match status" value="1"/>
</dbReference>
<dbReference type="Pfam" id="PF25601">
    <property type="entry name" value="AAA_lid_14"/>
    <property type="match status" value="1"/>
</dbReference>
<dbReference type="InterPro" id="IPR003593">
    <property type="entry name" value="AAA+_ATPase"/>
</dbReference>
<dbReference type="Proteomes" id="UP000241167">
    <property type="component" value="Unassembled WGS sequence"/>
</dbReference>
<dbReference type="InterPro" id="IPR002197">
    <property type="entry name" value="HTH_Fis"/>
</dbReference>
<organism evidence="8 9">
    <name type="scientific">Allosphingosinicella deserti</name>
    <dbReference type="NCBI Taxonomy" id="2116704"/>
    <lineage>
        <taxon>Bacteria</taxon>
        <taxon>Pseudomonadati</taxon>
        <taxon>Pseudomonadota</taxon>
        <taxon>Alphaproteobacteria</taxon>
        <taxon>Sphingomonadales</taxon>
        <taxon>Sphingomonadaceae</taxon>
        <taxon>Allosphingosinicella</taxon>
    </lineage>
</organism>
<keyword evidence="1" id="KW-0547">Nucleotide-binding</keyword>
<dbReference type="InterPro" id="IPR027417">
    <property type="entry name" value="P-loop_NTPase"/>
</dbReference>
<dbReference type="Pfam" id="PF00158">
    <property type="entry name" value="Sigma54_activat"/>
    <property type="match status" value="1"/>
</dbReference>
<dbReference type="InterPro" id="IPR025662">
    <property type="entry name" value="Sigma_54_int_dom_ATP-bd_1"/>
</dbReference>
<dbReference type="PROSITE" id="PS50045">
    <property type="entry name" value="SIGMA54_INTERACT_4"/>
    <property type="match status" value="1"/>
</dbReference>
<evidence type="ECO:0000256" key="5">
    <source>
        <dbReference type="ARBA" id="ARBA00023159"/>
    </source>
</evidence>
<feature type="domain" description="Sigma-54 factor interaction" evidence="7">
    <location>
        <begin position="7"/>
        <end position="236"/>
    </location>
</feature>
<sequence>MAGGDGLFGSSIEIRELRRYLGKLAESDATVLVTGETGTGKERVASAVHRLGRRATGPFVAVNCAAIPETMIESELFGHERGAFTGAHAAYAGRFAQADRGTLFLDEISEMTLSGQAKLLRVLEDRCVHPIGGVRPKPVDVRVVAASNECLEDLVERRAFRADLFYRLNVARIELPPLRDRPEDIGPIVAHFIDDQNRRQALRVGRPDPVLLDMMRRYRWPGNVRELRNMVEAVFVDPPCGGALRLDDLPPAYRRLFAGKREPQEPERERLIAVLRDTNWNKVEAARQMNWSRMTLYRRLAKYELTEHEPAC</sequence>
<dbReference type="SUPFAM" id="SSF52540">
    <property type="entry name" value="P-loop containing nucleoside triphosphate hydrolases"/>
    <property type="match status" value="1"/>
</dbReference>
<evidence type="ECO:0000256" key="2">
    <source>
        <dbReference type="ARBA" id="ARBA00022840"/>
    </source>
</evidence>
<accession>A0A2P7QS95</accession>
<dbReference type="FunFam" id="3.40.50.300:FF:000006">
    <property type="entry name" value="DNA-binding transcriptional regulator NtrC"/>
    <property type="match status" value="1"/>
</dbReference>
<dbReference type="GO" id="GO:0000160">
    <property type="term" value="P:phosphorelay signal transduction system"/>
    <property type="evidence" value="ECO:0007669"/>
    <property type="project" value="UniProtKB-KW"/>
</dbReference>
<gene>
    <name evidence="8" type="ORF">C7I55_11125</name>
</gene>
<dbReference type="SUPFAM" id="SSF46689">
    <property type="entry name" value="Homeodomain-like"/>
    <property type="match status" value="1"/>
</dbReference>
<name>A0A2P7QS95_9SPHN</name>
<dbReference type="AlphaFoldDB" id="A0A2P7QS95"/>
<evidence type="ECO:0000313" key="9">
    <source>
        <dbReference type="Proteomes" id="UP000241167"/>
    </source>
</evidence>
<dbReference type="PRINTS" id="PR01590">
    <property type="entry name" value="HTHFIS"/>
</dbReference>
<dbReference type="SMART" id="SM00382">
    <property type="entry name" value="AAA"/>
    <property type="match status" value="1"/>
</dbReference>
<dbReference type="Pfam" id="PF02954">
    <property type="entry name" value="HTH_8"/>
    <property type="match status" value="1"/>
</dbReference>
<dbReference type="CDD" id="cd00009">
    <property type="entry name" value="AAA"/>
    <property type="match status" value="1"/>
</dbReference>
<dbReference type="InterPro" id="IPR058031">
    <property type="entry name" value="AAA_lid_NorR"/>
</dbReference>
<dbReference type="EMBL" id="PXYI01000003">
    <property type="protein sequence ID" value="PSJ40831.1"/>
    <property type="molecule type" value="Genomic_DNA"/>
</dbReference>
<evidence type="ECO:0000313" key="8">
    <source>
        <dbReference type="EMBL" id="PSJ40831.1"/>
    </source>
</evidence>
<dbReference type="GO" id="GO:0006355">
    <property type="term" value="P:regulation of DNA-templated transcription"/>
    <property type="evidence" value="ECO:0007669"/>
    <property type="project" value="InterPro"/>
</dbReference>
<keyword evidence="3" id="KW-0902">Two-component regulatory system</keyword>
<dbReference type="GO" id="GO:0005524">
    <property type="term" value="F:ATP binding"/>
    <property type="evidence" value="ECO:0007669"/>
    <property type="project" value="UniProtKB-KW"/>
</dbReference>
<dbReference type="Gene3D" id="3.40.50.300">
    <property type="entry name" value="P-loop containing nucleotide triphosphate hydrolases"/>
    <property type="match status" value="1"/>
</dbReference>
<comment type="caution">
    <text evidence="8">The sequence shown here is derived from an EMBL/GenBank/DDBJ whole genome shotgun (WGS) entry which is preliminary data.</text>
</comment>
<evidence type="ECO:0000259" key="7">
    <source>
        <dbReference type="PROSITE" id="PS50045"/>
    </source>
</evidence>
<proteinExistence type="predicted"/>
<dbReference type="RefSeq" id="WP_106513220.1">
    <property type="nucleotide sequence ID" value="NZ_PXYI01000003.1"/>
</dbReference>
<protein>
    <submittedName>
        <fullName evidence="8">Sigma-54-dependent Fis family transcriptional regulator</fullName>
    </submittedName>
</protein>
<dbReference type="GO" id="GO:0043565">
    <property type="term" value="F:sequence-specific DNA binding"/>
    <property type="evidence" value="ECO:0007669"/>
    <property type="project" value="InterPro"/>
</dbReference>
<dbReference type="PROSITE" id="PS00675">
    <property type="entry name" value="SIGMA54_INTERACT_1"/>
    <property type="match status" value="1"/>
</dbReference>
<dbReference type="PANTHER" id="PTHR32071">
    <property type="entry name" value="TRANSCRIPTIONAL REGULATORY PROTEIN"/>
    <property type="match status" value="1"/>
</dbReference>
<dbReference type="PANTHER" id="PTHR32071:SF122">
    <property type="entry name" value="SIGMA FACTOR"/>
    <property type="match status" value="1"/>
</dbReference>